<evidence type="ECO:0000313" key="2">
    <source>
        <dbReference type="WBParaSite" id="JU765_v2.g10310.t1"/>
    </source>
</evidence>
<dbReference type="WBParaSite" id="JU765_v2.g10310.t1">
    <property type="protein sequence ID" value="JU765_v2.g10310.t1"/>
    <property type="gene ID" value="JU765_v2.g10310"/>
</dbReference>
<name>A0AC34PV94_9BILA</name>
<proteinExistence type="predicted"/>
<organism evidence="1 2">
    <name type="scientific">Panagrolaimus sp. JU765</name>
    <dbReference type="NCBI Taxonomy" id="591449"/>
    <lineage>
        <taxon>Eukaryota</taxon>
        <taxon>Metazoa</taxon>
        <taxon>Ecdysozoa</taxon>
        <taxon>Nematoda</taxon>
        <taxon>Chromadorea</taxon>
        <taxon>Rhabditida</taxon>
        <taxon>Tylenchina</taxon>
        <taxon>Panagrolaimomorpha</taxon>
        <taxon>Panagrolaimoidea</taxon>
        <taxon>Panagrolaimidae</taxon>
        <taxon>Panagrolaimus</taxon>
    </lineage>
</organism>
<sequence>MVRGRSFGGRCASTGSSRSGRRRRQSRKSLPGYTRSPRPLWPIGEGPGGFPKDSVDLMRRKPSNRRLSPDYGSPLPVKVDFDDDVFADDDATPGSGARRLSKQSGSKSASASKRRLSPDYGCPLPDKVDFDDDVFADDGYSYVGQDCSFMKFHPTLIKNVYRPKRSSTEDYLECSEPRTREMDEGEGIPFSDFGGFDNPNFSPVVPARKKSERGSTTRTPQSRPLPRRDTPVVSMKVAEDAISPWRFRDLGPRQRNNSGNELFSSPFNYPPRYTSTPQAPQKPIPRTFLGKNVPDNEVYRQPLGAPQKERPRDFVIYEKPLENDETSDEDDDPWADFVPIANDSGAAAQNLTQTPGENGRRLQSVDNVDRSQRRMSLLKSPSPEKRVRRKSYLLSNGVDVSTANTSAANSENLNSLDDPNTDNEQ</sequence>
<evidence type="ECO:0000313" key="1">
    <source>
        <dbReference type="Proteomes" id="UP000887576"/>
    </source>
</evidence>
<reference evidence="2" key="1">
    <citation type="submission" date="2022-11" db="UniProtKB">
        <authorList>
            <consortium name="WormBaseParasite"/>
        </authorList>
    </citation>
    <scope>IDENTIFICATION</scope>
</reference>
<dbReference type="Proteomes" id="UP000887576">
    <property type="component" value="Unplaced"/>
</dbReference>
<protein>
    <submittedName>
        <fullName evidence="2">Uncharacterized protein</fullName>
    </submittedName>
</protein>
<accession>A0AC34PV94</accession>